<comment type="subunit">
    <text evidence="4 12">The complex is composed of two ATP-binding proteins (PstB), two transmembrane proteins (PstC and PstA) and a solute-binding protein (PstS).</text>
</comment>
<dbReference type="PANTHER" id="PTHR30570">
    <property type="entry name" value="PERIPLASMIC PHOSPHATE BINDING COMPONENT OF PHOSPHATE ABC TRANSPORTER"/>
    <property type="match status" value="1"/>
</dbReference>
<accession>A0ABM9MQ46</accession>
<evidence type="ECO:0000256" key="4">
    <source>
        <dbReference type="ARBA" id="ARBA00011529"/>
    </source>
</evidence>
<evidence type="ECO:0000313" key="16">
    <source>
        <dbReference type="Proteomes" id="UP001314262"/>
    </source>
</evidence>
<dbReference type="Proteomes" id="UP001314262">
    <property type="component" value="Unassembled WGS sequence"/>
</dbReference>
<keyword evidence="10 12" id="KW-0564">Palmitate</keyword>
<evidence type="ECO:0000256" key="5">
    <source>
        <dbReference type="ARBA" id="ARBA00022448"/>
    </source>
</evidence>
<keyword evidence="13" id="KW-1133">Transmembrane helix</keyword>
<dbReference type="Gene3D" id="3.40.190.10">
    <property type="entry name" value="Periplasmic binding protein-like II"/>
    <property type="match status" value="2"/>
</dbReference>
<keyword evidence="6 12" id="KW-1003">Cell membrane</keyword>
<dbReference type="SUPFAM" id="SSF53850">
    <property type="entry name" value="Periplasmic binding protein-like II"/>
    <property type="match status" value="1"/>
</dbReference>
<feature type="transmembrane region" description="Helical" evidence="13">
    <location>
        <begin position="7"/>
        <end position="26"/>
    </location>
</feature>
<proteinExistence type="inferred from homology"/>
<dbReference type="InterPro" id="IPR050811">
    <property type="entry name" value="Phosphate_ABC_transporter"/>
</dbReference>
<evidence type="ECO:0000256" key="8">
    <source>
        <dbReference type="ARBA" id="ARBA00022729"/>
    </source>
</evidence>
<keyword evidence="11 12" id="KW-0449">Lipoprotein</keyword>
<evidence type="ECO:0000256" key="7">
    <source>
        <dbReference type="ARBA" id="ARBA00022592"/>
    </source>
</evidence>
<name>A0ABM9MQ46_9LACO</name>
<dbReference type="Pfam" id="PF12849">
    <property type="entry name" value="PBP_like_2"/>
    <property type="match status" value="1"/>
</dbReference>
<comment type="function">
    <text evidence="1">Part of the ABC transporter complex PstSACB involved in phosphate import.</text>
</comment>
<evidence type="ECO:0000313" key="15">
    <source>
        <dbReference type="EMBL" id="CAK1232202.1"/>
    </source>
</evidence>
<keyword evidence="5 12" id="KW-0813">Transport</keyword>
<dbReference type="InterPro" id="IPR024370">
    <property type="entry name" value="PBP_domain"/>
</dbReference>
<evidence type="ECO:0000256" key="1">
    <source>
        <dbReference type="ARBA" id="ARBA00002841"/>
    </source>
</evidence>
<dbReference type="CDD" id="cd13653">
    <property type="entry name" value="PBP2_phosphate_like_1"/>
    <property type="match status" value="1"/>
</dbReference>
<keyword evidence="7 12" id="KW-0592">Phosphate transport</keyword>
<evidence type="ECO:0000259" key="14">
    <source>
        <dbReference type="Pfam" id="PF12849"/>
    </source>
</evidence>
<feature type="domain" description="PBP" evidence="14">
    <location>
        <begin position="33"/>
        <end position="263"/>
    </location>
</feature>
<dbReference type="EMBL" id="CAUZLT010000001">
    <property type="protein sequence ID" value="CAK1232202.1"/>
    <property type="molecule type" value="Genomic_DNA"/>
</dbReference>
<keyword evidence="8" id="KW-0732">Signal</keyword>
<dbReference type="PANTHER" id="PTHR30570:SF4">
    <property type="entry name" value="PHOSPHATE-BINDING PROTEIN PSTS 1"/>
    <property type="match status" value="1"/>
</dbReference>
<evidence type="ECO:0000256" key="9">
    <source>
        <dbReference type="ARBA" id="ARBA00023136"/>
    </source>
</evidence>
<sequence length="296" mass="31415">MQRSHRGSWIVASVVVVLAIILGIAYQNRDKQANTAPITAVGSTALQPLVEAAGEDYQRSHPGVSITVQGGGSGTGLSQIAQGAVSLGNSDLFAEEKKGIDTKNLVDHRVAVVGIAPIINKQAGVNNLTLAQLTDIFTGKIKNWSELGGKNMPIVLVNRAAGSGTRAAFEKWAMGGKKSASAQEQDSSGMVLSIVKSTPGAISYVAFAYKSNDVVRASINGVAPTDANVEDGAYPIWSYEHIYTHGKPTGEVAKFLDFFNSDRVQKTYVPKLGYISNSNMKIERDLHGNITAKQKG</sequence>
<gene>
    <name evidence="15" type="ORF">R53137_KAKDMLNK_00406</name>
</gene>
<keyword evidence="13" id="KW-0812">Transmembrane</keyword>
<evidence type="ECO:0000256" key="11">
    <source>
        <dbReference type="ARBA" id="ARBA00023288"/>
    </source>
</evidence>
<evidence type="ECO:0000256" key="13">
    <source>
        <dbReference type="SAM" id="Phobius"/>
    </source>
</evidence>
<evidence type="ECO:0000256" key="3">
    <source>
        <dbReference type="ARBA" id="ARBA00008725"/>
    </source>
</evidence>
<dbReference type="NCBIfam" id="TIGR02136">
    <property type="entry name" value="ptsS_2"/>
    <property type="match status" value="1"/>
</dbReference>
<protein>
    <recommendedName>
        <fullName evidence="12">Phosphate-binding protein</fullName>
    </recommendedName>
</protein>
<comment type="caution">
    <text evidence="15">The sequence shown here is derived from an EMBL/GenBank/DDBJ whole genome shotgun (WGS) entry which is preliminary data.</text>
</comment>
<keyword evidence="9 13" id="KW-0472">Membrane</keyword>
<comment type="function">
    <text evidence="12">Involved in the system for phosphate transport across the cytoplasmic membrane.</text>
</comment>
<dbReference type="InterPro" id="IPR011862">
    <property type="entry name" value="Phos-bd"/>
</dbReference>
<evidence type="ECO:0000256" key="10">
    <source>
        <dbReference type="ARBA" id="ARBA00023139"/>
    </source>
</evidence>
<evidence type="ECO:0000256" key="12">
    <source>
        <dbReference type="RuleBase" id="RU367119"/>
    </source>
</evidence>
<comment type="similarity">
    <text evidence="3 12">Belongs to the PstS family.</text>
</comment>
<organism evidence="15 16">
    <name type="scientific">Fructobacillus tropaeoli</name>
    <dbReference type="NCBI Taxonomy" id="709323"/>
    <lineage>
        <taxon>Bacteria</taxon>
        <taxon>Bacillati</taxon>
        <taxon>Bacillota</taxon>
        <taxon>Bacilli</taxon>
        <taxon>Lactobacillales</taxon>
        <taxon>Lactobacillaceae</taxon>
        <taxon>Fructobacillus</taxon>
    </lineage>
</organism>
<evidence type="ECO:0000256" key="6">
    <source>
        <dbReference type="ARBA" id="ARBA00022475"/>
    </source>
</evidence>
<comment type="subcellular location">
    <subcellularLocation>
        <location evidence="2 12">Cell membrane</location>
        <topology evidence="2 12">Lipid-anchor</topology>
    </subcellularLocation>
</comment>
<evidence type="ECO:0000256" key="2">
    <source>
        <dbReference type="ARBA" id="ARBA00004193"/>
    </source>
</evidence>
<reference evidence="15 16" key="1">
    <citation type="submission" date="2023-10" db="EMBL/GenBank/DDBJ databases">
        <authorList>
            <person name="Botero Cardona J."/>
        </authorList>
    </citation>
    <scope>NUCLEOTIDE SEQUENCE [LARGE SCALE GENOMIC DNA]</scope>
    <source>
        <strain evidence="15 16">R-53137</strain>
    </source>
</reference>
<keyword evidence="16" id="KW-1185">Reference proteome</keyword>
<dbReference type="RefSeq" id="WP_059393308.1">
    <property type="nucleotide sequence ID" value="NZ_CAUZLT010000001.1"/>
</dbReference>